<accession>A0ACB8E5G7</accession>
<sequence length="253" mass="29121">MFARFGICEFLNCSELTLRSWLQIIEANYHSSNSYHNSTHAADVLHATAYFLSKERVKQTLEPMDEVAALLAATVHDVDHPGRTNSFLCNAGSELAILYNDTAVLESHHAALAFQLTTRDDKCNIFKNMERNEYRTLRQAIIDMVLATEMTKHFEHVNKFVNSINKPLAALEETGTDEEKRQNLPVVMPVFDRNTCSIPKSQISFIDYFITDMFDAWDAFADLPNLMQHLDNNFKYWKGLDDRKLRTLRPPLE</sequence>
<name>A0ACB8E5G7_9SAUR</name>
<evidence type="ECO:0000313" key="2">
    <source>
        <dbReference type="Proteomes" id="UP000827872"/>
    </source>
</evidence>
<proteinExistence type="predicted"/>
<evidence type="ECO:0000313" key="1">
    <source>
        <dbReference type="EMBL" id="KAH7987581.1"/>
    </source>
</evidence>
<gene>
    <name evidence="1" type="primary">PDE8A_2</name>
    <name evidence="1" type="ORF">K3G42_007737</name>
</gene>
<dbReference type="Proteomes" id="UP000827872">
    <property type="component" value="Linkage Group LG17"/>
</dbReference>
<comment type="caution">
    <text evidence="1">The sequence shown here is derived from an EMBL/GenBank/DDBJ whole genome shotgun (WGS) entry which is preliminary data.</text>
</comment>
<protein>
    <submittedName>
        <fullName evidence="1">High affinity cAMP-specific and IBMX-insensitive 3',5'-cyclic phosphodiesterase 8A</fullName>
    </submittedName>
</protein>
<keyword evidence="2" id="KW-1185">Reference proteome</keyword>
<organism evidence="1 2">
    <name type="scientific">Sphaerodactylus townsendi</name>
    <dbReference type="NCBI Taxonomy" id="933632"/>
    <lineage>
        <taxon>Eukaryota</taxon>
        <taxon>Metazoa</taxon>
        <taxon>Chordata</taxon>
        <taxon>Craniata</taxon>
        <taxon>Vertebrata</taxon>
        <taxon>Euteleostomi</taxon>
        <taxon>Lepidosauria</taxon>
        <taxon>Squamata</taxon>
        <taxon>Bifurcata</taxon>
        <taxon>Gekkota</taxon>
        <taxon>Sphaerodactylidae</taxon>
        <taxon>Sphaerodactylus</taxon>
    </lineage>
</organism>
<reference evidence="1" key="1">
    <citation type="submission" date="2021-08" db="EMBL/GenBank/DDBJ databases">
        <title>The first chromosome-level gecko genome reveals the dynamic sex chromosomes of Neotropical dwarf geckos (Sphaerodactylidae: Sphaerodactylus).</title>
        <authorList>
            <person name="Pinto B.J."/>
            <person name="Keating S.E."/>
            <person name="Gamble T."/>
        </authorList>
    </citation>
    <scope>NUCLEOTIDE SEQUENCE</scope>
    <source>
        <strain evidence="1">TG3544</strain>
    </source>
</reference>
<dbReference type="EMBL" id="CM037630">
    <property type="protein sequence ID" value="KAH7987581.1"/>
    <property type="molecule type" value="Genomic_DNA"/>
</dbReference>